<dbReference type="Pfam" id="PF00535">
    <property type="entry name" value="Glycos_transf_2"/>
    <property type="match status" value="1"/>
</dbReference>
<dbReference type="PANTHER" id="PTHR48090:SF1">
    <property type="entry name" value="PROPHAGE BACTOPRENOL GLUCOSYL TRANSFERASE HOMOLOG"/>
    <property type="match status" value="1"/>
</dbReference>
<keyword evidence="6 7" id="KW-0472">Membrane</keyword>
<dbReference type="SUPFAM" id="SSF53448">
    <property type="entry name" value="Nucleotide-diphospho-sugar transferases"/>
    <property type="match status" value="1"/>
</dbReference>
<dbReference type="InterPro" id="IPR050256">
    <property type="entry name" value="Glycosyltransferase_2"/>
</dbReference>
<feature type="domain" description="Glycosyltransferase 2-like" evidence="8">
    <location>
        <begin position="5"/>
        <end position="122"/>
    </location>
</feature>
<protein>
    <submittedName>
        <fullName evidence="9">Glycosyltransferase</fullName>
    </submittedName>
</protein>
<dbReference type="RefSeq" id="WP_154119363.1">
    <property type="nucleotide sequence ID" value="NZ_WJXB01000004.1"/>
</dbReference>
<feature type="transmembrane region" description="Helical" evidence="7">
    <location>
        <begin position="229"/>
        <end position="251"/>
    </location>
</feature>
<dbReference type="PANTHER" id="PTHR48090">
    <property type="entry name" value="UNDECAPRENYL-PHOSPHATE 4-DEOXY-4-FORMAMIDO-L-ARABINOSE TRANSFERASE-RELATED"/>
    <property type="match status" value="1"/>
</dbReference>
<dbReference type="GO" id="GO:0005886">
    <property type="term" value="C:plasma membrane"/>
    <property type="evidence" value="ECO:0007669"/>
    <property type="project" value="TreeGrafter"/>
</dbReference>
<dbReference type="InterPro" id="IPR029044">
    <property type="entry name" value="Nucleotide-diphossugar_trans"/>
</dbReference>
<evidence type="ECO:0000256" key="5">
    <source>
        <dbReference type="ARBA" id="ARBA00022989"/>
    </source>
</evidence>
<evidence type="ECO:0000256" key="2">
    <source>
        <dbReference type="ARBA" id="ARBA00022676"/>
    </source>
</evidence>
<gene>
    <name evidence="9" type="ORF">GJB61_15425</name>
</gene>
<dbReference type="Proteomes" id="UP000463051">
    <property type="component" value="Unassembled WGS sequence"/>
</dbReference>
<keyword evidence="4 7" id="KW-0812">Transmembrane</keyword>
<evidence type="ECO:0000259" key="8">
    <source>
        <dbReference type="Pfam" id="PF00535"/>
    </source>
</evidence>
<evidence type="ECO:0000313" key="9">
    <source>
        <dbReference type="EMBL" id="MRN54378.1"/>
    </source>
</evidence>
<sequence>MKTISIVTPCYNEEENVLELYTQVKAVFAEMPDYVYEHIFIDNASKDNTVAILKDIAKNDPNAKIIVNSRNFGHIRSPYHALLQTEGDAAILLVADLQDPPGMIKDFVTKWEEGYKVVLGVKSQSHESPVMFAIRKMYYNFINRVSEIELTKNNTGFGLYDKQIIQILRDIGDPYPYFRGLISDIGFESYKIEYTQPIRKRGITKNNFYTLYDIAMLGITNHSKIPLRLAAMLGFLMSALSLLVALGYLLAKVFFWNYFSLGTAPLIIGLFLFSSVQLFFIGIIGEYIGSIHTQVLKRPLVVEKERINFK</sequence>
<comment type="caution">
    <text evidence="9">The sequence shown here is derived from an EMBL/GenBank/DDBJ whole genome shotgun (WGS) entry which is preliminary data.</text>
</comment>
<keyword evidence="10" id="KW-1185">Reference proteome</keyword>
<evidence type="ECO:0000256" key="3">
    <source>
        <dbReference type="ARBA" id="ARBA00022679"/>
    </source>
</evidence>
<keyword evidence="3 9" id="KW-0808">Transferase</keyword>
<evidence type="ECO:0000256" key="6">
    <source>
        <dbReference type="ARBA" id="ARBA00023136"/>
    </source>
</evidence>
<dbReference type="Gene3D" id="3.90.550.10">
    <property type="entry name" value="Spore Coat Polysaccharide Biosynthesis Protein SpsA, Chain A"/>
    <property type="match status" value="1"/>
</dbReference>
<comment type="subcellular location">
    <subcellularLocation>
        <location evidence="1">Membrane</location>
        <topology evidence="1">Multi-pass membrane protein</topology>
    </subcellularLocation>
</comment>
<proteinExistence type="predicted"/>
<organism evidence="9 10">
    <name type="scientific">Paenibacillus monticola</name>
    <dbReference type="NCBI Taxonomy" id="2666075"/>
    <lineage>
        <taxon>Bacteria</taxon>
        <taxon>Bacillati</taxon>
        <taxon>Bacillota</taxon>
        <taxon>Bacilli</taxon>
        <taxon>Bacillales</taxon>
        <taxon>Paenibacillaceae</taxon>
        <taxon>Paenibacillus</taxon>
    </lineage>
</organism>
<dbReference type="GO" id="GO:0016757">
    <property type="term" value="F:glycosyltransferase activity"/>
    <property type="evidence" value="ECO:0007669"/>
    <property type="project" value="UniProtKB-KW"/>
</dbReference>
<feature type="transmembrane region" description="Helical" evidence="7">
    <location>
        <begin position="263"/>
        <end position="288"/>
    </location>
</feature>
<dbReference type="EMBL" id="WJXB01000004">
    <property type="protein sequence ID" value="MRN54378.1"/>
    <property type="molecule type" value="Genomic_DNA"/>
</dbReference>
<dbReference type="AlphaFoldDB" id="A0A7X2H7U7"/>
<reference evidence="9 10" key="1">
    <citation type="submission" date="2019-11" db="EMBL/GenBank/DDBJ databases">
        <title>Paenibacillus monticola sp. nov., a novel PGPR strain isolated from mountain sample in China.</title>
        <authorList>
            <person name="Zhao Q."/>
            <person name="Li H.-P."/>
            <person name="Zhang J.-L."/>
        </authorList>
    </citation>
    <scope>NUCLEOTIDE SEQUENCE [LARGE SCALE GENOMIC DNA]</scope>
    <source>
        <strain evidence="9 10">LC-T2</strain>
    </source>
</reference>
<name>A0A7X2H7U7_9BACL</name>
<keyword evidence="5 7" id="KW-1133">Transmembrane helix</keyword>
<dbReference type="CDD" id="cd04187">
    <property type="entry name" value="DPM1_like_bac"/>
    <property type="match status" value="1"/>
</dbReference>
<evidence type="ECO:0000256" key="4">
    <source>
        <dbReference type="ARBA" id="ARBA00022692"/>
    </source>
</evidence>
<accession>A0A7X2H7U7</accession>
<evidence type="ECO:0000256" key="7">
    <source>
        <dbReference type="SAM" id="Phobius"/>
    </source>
</evidence>
<dbReference type="InterPro" id="IPR001173">
    <property type="entry name" value="Glyco_trans_2-like"/>
</dbReference>
<evidence type="ECO:0000313" key="10">
    <source>
        <dbReference type="Proteomes" id="UP000463051"/>
    </source>
</evidence>
<keyword evidence="2" id="KW-0328">Glycosyltransferase</keyword>
<evidence type="ECO:0000256" key="1">
    <source>
        <dbReference type="ARBA" id="ARBA00004141"/>
    </source>
</evidence>